<organism evidence="1 2">
    <name type="scientific">Kitasatospora aburaviensis</name>
    <dbReference type="NCBI Taxonomy" id="67265"/>
    <lineage>
        <taxon>Bacteria</taxon>
        <taxon>Bacillati</taxon>
        <taxon>Actinomycetota</taxon>
        <taxon>Actinomycetes</taxon>
        <taxon>Kitasatosporales</taxon>
        <taxon>Streptomycetaceae</taxon>
        <taxon>Kitasatospora</taxon>
    </lineage>
</organism>
<keyword evidence="1" id="KW-0378">Hydrolase</keyword>
<reference evidence="2" key="1">
    <citation type="journal article" date="2019" name="Int. J. Syst. Evol. Microbiol.">
        <title>The Global Catalogue of Microorganisms (GCM) 10K type strain sequencing project: providing services to taxonomists for standard genome sequencing and annotation.</title>
        <authorList>
            <consortium name="The Broad Institute Genomics Platform"/>
            <consortium name="The Broad Institute Genome Sequencing Center for Infectious Disease"/>
            <person name="Wu L."/>
            <person name="Ma J."/>
        </authorList>
    </citation>
    <scope>NUCLEOTIDE SEQUENCE [LARGE SCALE GENOMIC DNA]</scope>
    <source>
        <strain evidence="2">CGMCC 4.1469</strain>
    </source>
</reference>
<dbReference type="InterPro" id="IPR017853">
    <property type="entry name" value="GH"/>
</dbReference>
<proteinExistence type="predicted"/>
<dbReference type="GO" id="GO:0016787">
    <property type="term" value="F:hydrolase activity"/>
    <property type="evidence" value="ECO:0007669"/>
    <property type="project" value="UniProtKB-KW"/>
</dbReference>
<gene>
    <name evidence="1" type="ORF">ACFP0N_03675</name>
</gene>
<dbReference type="EMBL" id="JBHSOD010000003">
    <property type="protein sequence ID" value="MFC5884085.1"/>
    <property type="molecule type" value="Genomic_DNA"/>
</dbReference>
<evidence type="ECO:0000313" key="1">
    <source>
        <dbReference type="EMBL" id="MFC5884085.1"/>
    </source>
</evidence>
<sequence length="424" mass="46361">MTAAPARPPAAAPRFGVNYTPTAGWFHHWLDFDLDTVRTDLDSIAGLGLDHVRVFPLWPVFQPNRTLIRPRAVEQLGALVDAAGERGLDVAVDGLQGHLSSFDFQPSWTRTWHRRNMFTDPDVVAGQAAYLHTLAEALHPRGNFLGMTVGNEVNQFSGEPHPDPDRATPEQVDAWLRRMVDACERGAPGRLHLHASYDAAWYLDEHPFTPWHSARIGAATAVHSWVFNGTAQRYGARSTATAQHAAYLVELAKAWADDPHRPVWLQEVGAPAPHIPAEDAARFTGDTIAAVLDCPDLWGVTWWCSHDVDRSLADFPELEYGLGLLTTDRRVKPAGARLAEAVREARADRRPPRPRTTAVVVATGDAVTAPKRSVCGPGGPVFEAFMRLTADGARPTAVLAEHADDAAHLAARGITEVVHPDDVR</sequence>
<dbReference type="RefSeq" id="WP_313762575.1">
    <property type="nucleotide sequence ID" value="NZ_BAAAVH010000050.1"/>
</dbReference>
<protein>
    <submittedName>
        <fullName evidence="1">Glycosyl hydrolase</fullName>
    </submittedName>
</protein>
<dbReference type="Gene3D" id="3.20.20.80">
    <property type="entry name" value="Glycosidases"/>
    <property type="match status" value="1"/>
</dbReference>
<dbReference type="Proteomes" id="UP001596067">
    <property type="component" value="Unassembled WGS sequence"/>
</dbReference>
<name>A0ABW1EQ10_9ACTN</name>
<accession>A0ABW1EQ10</accession>
<dbReference type="SUPFAM" id="SSF51445">
    <property type="entry name" value="(Trans)glycosidases"/>
    <property type="match status" value="1"/>
</dbReference>
<comment type="caution">
    <text evidence="1">The sequence shown here is derived from an EMBL/GenBank/DDBJ whole genome shotgun (WGS) entry which is preliminary data.</text>
</comment>
<keyword evidence="2" id="KW-1185">Reference proteome</keyword>
<evidence type="ECO:0000313" key="2">
    <source>
        <dbReference type="Proteomes" id="UP001596067"/>
    </source>
</evidence>